<dbReference type="Pfam" id="PF11127">
    <property type="entry name" value="YgaP-like_TM"/>
    <property type="match status" value="1"/>
</dbReference>
<dbReference type="RefSeq" id="WP_132951267.1">
    <property type="nucleotide sequence ID" value="NZ_SLXU01000006.1"/>
</dbReference>
<keyword evidence="1" id="KW-0472">Membrane</keyword>
<keyword evidence="1" id="KW-0812">Transmembrane</keyword>
<evidence type="ECO:0000313" key="3">
    <source>
        <dbReference type="EMBL" id="TCP61084.1"/>
    </source>
</evidence>
<feature type="domain" description="Inner membrane protein YgaP-like transmembrane" evidence="2">
    <location>
        <begin position="2"/>
        <end position="56"/>
    </location>
</feature>
<reference evidence="3 4" key="1">
    <citation type="submission" date="2019-03" db="EMBL/GenBank/DDBJ databases">
        <title>Genomic Encyclopedia of Type Strains, Phase IV (KMG-IV): sequencing the most valuable type-strain genomes for metagenomic binning, comparative biology and taxonomic classification.</title>
        <authorList>
            <person name="Goeker M."/>
        </authorList>
    </citation>
    <scope>NUCLEOTIDE SEQUENCE [LARGE SCALE GENOMIC DNA]</scope>
    <source>
        <strain evidence="3 4">DSM 24766</strain>
    </source>
</reference>
<protein>
    <submittedName>
        <fullName evidence="3">DUF2892 family protein</fullName>
    </submittedName>
</protein>
<organism evidence="3 4">
    <name type="scientific">Rhodovulum bhavnagarense</name>
    <dbReference type="NCBI Taxonomy" id="992286"/>
    <lineage>
        <taxon>Bacteria</taxon>
        <taxon>Pseudomonadati</taxon>
        <taxon>Pseudomonadota</taxon>
        <taxon>Alphaproteobacteria</taxon>
        <taxon>Rhodobacterales</taxon>
        <taxon>Paracoccaceae</taxon>
        <taxon>Rhodovulum</taxon>
    </lineage>
</organism>
<dbReference type="Gene3D" id="6.10.140.1340">
    <property type="match status" value="1"/>
</dbReference>
<keyword evidence="4" id="KW-1185">Reference proteome</keyword>
<dbReference type="Proteomes" id="UP000295050">
    <property type="component" value="Unassembled WGS sequence"/>
</dbReference>
<dbReference type="OrthoDB" id="9799383at2"/>
<accession>A0A4R2RET2</accession>
<feature type="transmembrane region" description="Helical" evidence="1">
    <location>
        <begin position="32"/>
        <end position="55"/>
    </location>
</feature>
<dbReference type="InterPro" id="IPR021309">
    <property type="entry name" value="YgaP-like_TM"/>
</dbReference>
<evidence type="ECO:0000259" key="2">
    <source>
        <dbReference type="Pfam" id="PF11127"/>
    </source>
</evidence>
<evidence type="ECO:0000313" key="4">
    <source>
        <dbReference type="Proteomes" id="UP000295050"/>
    </source>
</evidence>
<sequence length="67" mass="7337">MTLDRAVLLFAGFMILLTLALGTWVSGWWYLFTAFIGVNMMQSAVTGFCPAAIVFKKLGIKPGTAYD</sequence>
<dbReference type="EMBL" id="SLXU01000006">
    <property type="protein sequence ID" value="TCP61084.1"/>
    <property type="molecule type" value="Genomic_DNA"/>
</dbReference>
<name>A0A4R2RET2_9RHOB</name>
<dbReference type="AlphaFoldDB" id="A0A4R2RET2"/>
<gene>
    <name evidence="3" type="ORF">EV663_10631</name>
</gene>
<proteinExistence type="predicted"/>
<comment type="caution">
    <text evidence="3">The sequence shown here is derived from an EMBL/GenBank/DDBJ whole genome shotgun (WGS) entry which is preliminary data.</text>
</comment>
<keyword evidence="1" id="KW-1133">Transmembrane helix</keyword>
<evidence type="ECO:0000256" key="1">
    <source>
        <dbReference type="SAM" id="Phobius"/>
    </source>
</evidence>